<evidence type="ECO:0000256" key="1">
    <source>
        <dbReference type="ARBA" id="ARBA00022723"/>
    </source>
</evidence>
<dbReference type="Gene3D" id="3.40.250.10">
    <property type="entry name" value="Rhodanese-like domain"/>
    <property type="match status" value="2"/>
</dbReference>
<dbReference type="InterPro" id="IPR036866">
    <property type="entry name" value="RibonucZ/Hydroxyglut_hydro"/>
</dbReference>
<dbReference type="Pfam" id="PF00753">
    <property type="entry name" value="Lactamase_B"/>
    <property type="match status" value="1"/>
</dbReference>
<accession>A0ABW2UCU0</accession>
<dbReference type="EMBL" id="JBHTEK010000006">
    <property type="protein sequence ID" value="MFC7671250.1"/>
    <property type="molecule type" value="Genomic_DNA"/>
</dbReference>
<keyword evidence="5" id="KW-1185">Reference proteome</keyword>
<comment type="caution">
    <text evidence="4">The sequence shown here is derived from an EMBL/GenBank/DDBJ whole genome shotgun (WGS) entry which is preliminary data.</text>
</comment>
<evidence type="ECO:0000259" key="2">
    <source>
        <dbReference type="PROSITE" id="PS50206"/>
    </source>
</evidence>
<evidence type="ECO:0000313" key="4">
    <source>
        <dbReference type="EMBL" id="MFC7671250.1"/>
    </source>
</evidence>
<reference evidence="4" key="1">
    <citation type="journal article" date="2014" name="Int. J. Syst. Evol. Microbiol.">
        <title>Complete genome of a new Firmicutes species belonging to the dominant human colonic microbiota ('Ruminococcus bicirculans') reveals two chromosomes and a selective capacity to utilize plant glucans.</title>
        <authorList>
            <consortium name="NISC Comparative Sequencing Program"/>
            <person name="Wegmann U."/>
            <person name="Louis P."/>
            <person name="Goesmann A."/>
            <person name="Henrissat B."/>
            <person name="Duncan S.H."/>
            <person name="Flint H.J."/>
        </authorList>
    </citation>
    <scope>NUCLEOTIDE SEQUENCE</scope>
    <source>
        <strain evidence="4">JCM 19635</strain>
    </source>
</reference>
<dbReference type="InterPro" id="IPR001279">
    <property type="entry name" value="Metallo-B-lactamas"/>
</dbReference>
<dbReference type="Proteomes" id="UP001596513">
    <property type="component" value="Unassembled WGS sequence"/>
</dbReference>
<reference evidence="4" key="3">
    <citation type="submission" date="2024-09" db="EMBL/GenBank/DDBJ databases">
        <authorList>
            <person name="Sun Q."/>
            <person name="Mori K."/>
        </authorList>
    </citation>
    <scope>NUCLEOTIDE SEQUENCE</scope>
    <source>
        <strain evidence="4">JCM 19635</strain>
    </source>
</reference>
<protein>
    <submittedName>
        <fullName evidence="4">MBL fold metallo-hydrolase</fullName>
    </submittedName>
</protein>
<dbReference type="SMART" id="SM00849">
    <property type="entry name" value="Lactamase_B"/>
    <property type="match status" value="1"/>
</dbReference>
<sequence length="451" mass="48534">MKVEQFEDKGLAQFSYAILSECAREIVLIDPARNPQPYYDFAKAHDAKIVSVIETHPHADFVSSHLEIAQATGATIRVSKLLGADYAHEAFDEGDSFTVGKLTFRALNTPGHSPDSISIVLSREGKDVAVFTGDTLFIGDVGRPDLREKAGNIMAKREELAKQMYHSLREKLMPLADDVLVYPAHGAGSLCGKALSGANSSTIGAEKIGNPMLRPLSEEAFVNEPARRPALHSQVLRLRRGPQQSRRAGLRFERAAGAASGFRCGAGSRRGGRGHAPRSRVQKGHVAGALNIQQGGKFETWLGSLVGPQESFYLIAADEATREDLIQKTAKIGYEALIKGALVGTPATAATLPVLDVDAFRQHPENYTVVDIRSATEHRDEPLFDGSLNIPLPELRERAKEIPTAKPVVVHCAGGYRSAAGCSIVANALPGTKVLDLSEAVKSFQPAALVH</sequence>
<dbReference type="SUPFAM" id="SSF56281">
    <property type="entry name" value="Metallo-hydrolase/oxidoreductase"/>
    <property type="match status" value="1"/>
</dbReference>
<dbReference type="SMART" id="SM00450">
    <property type="entry name" value="RHOD"/>
    <property type="match status" value="1"/>
</dbReference>
<dbReference type="EMBL" id="JBHTEK010000006">
    <property type="protein sequence ID" value="MFC7671100.1"/>
    <property type="molecule type" value="Genomic_DNA"/>
</dbReference>
<dbReference type="SUPFAM" id="SSF52821">
    <property type="entry name" value="Rhodanese/Cell cycle control phosphatase"/>
    <property type="match status" value="1"/>
</dbReference>
<organism evidence="4 5">
    <name type="scientific">Hymenobacter humi</name>
    <dbReference type="NCBI Taxonomy" id="1411620"/>
    <lineage>
        <taxon>Bacteria</taxon>
        <taxon>Pseudomonadati</taxon>
        <taxon>Bacteroidota</taxon>
        <taxon>Cytophagia</taxon>
        <taxon>Cytophagales</taxon>
        <taxon>Hymenobacteraceae</taxon>
        <taxon>Hymenobacter</taxon>
    </lineage>
</organism>
<dbReference type="Gene3D" id="3.60.15.10">
    <property type="entry name" value="Ribonuclease Z/Hydroxyacylglutathione hydrolase-like"/>
    <property type="match status" value="1"/>
</dbReference>
<dbReference type="PANTHER" id="PTHR43084:SF1">
    <property type="entry name" value="PERSULFIDE DIOXYGENASE ETHE1, MITOCHONDRIAL"/>
    <property type="match status" value="1"/>
</dbReference>
<dbReference type="RefSeq" id="WP_380207001.1">
    <property type="nucleotide sequence ID" value="NZ_JBHTEK010000006.1"/>
</dbReference>
<dbReference type="InterPro" id="IPR044528">
    <property type="entry name" value="POD-like_MBL-fold"/>
</dbReference>
<reference evidence="5" key="2">
    <citation type="journal article" date="2019" name="Int. J. Syst. Evol. Microbiol.">
        <title>The Global Catalogue of Microorganisms (GCM) 10K type strain sequencing project: providing services to taxonomists for standard genome sequencing and annotation.</title>
        <authorList>
            <consortium name="The Broad Institute Genomics Platform"/>
            <consortium name="The Broad Institute Genome Sequencing Center for Infectious Disease"/>
            <person name="Wu L."/>
            <person name="Ma J."/>
        </authorList>
    </citation>
    <scope>NUCLEOTIDE SEQUENCE [LARGE SCALE GENOMIC DNA]</scope>
    <source>
        <strain evidence="5">JCM 19635</strain>
    </source>
</reference>
<name>A0ABW2UCU0_9BACT</name>
<dbReference type="InterPro" id="IPR001763">
    <property type="entry name" value="Rhodanese-like_dom"/>
</dbReference>
<feature type="domain" description="Rhodanese" evidence="2">
    <location>
        <begin position="363"/>
        <end position="446"/>
    </location>
</feature>
<dbReference type="CDD" id="cd07724">
    <property type="entry name" value="POD-like_MBL-fold"/>
    <property type="match status" value="1"/>
</dbReference>
<keyword evidence="1" id="KW-0479">Metal-binding</keyword>
<dbReference type="PROSITE" id="PS50206">
    <property type="entry name" value="RHODANESE_3"/>
    <property type="match status" value="1"/>
</dbReference>
<proteinExistence type="predicted"/>
<dbReference type="Pfam" id="PF00581">
    <property type="entry name" value="Rhodanese"/>
    <property type="match status" value="1"/>
</dbReference>
<evidence type="ECO:0000313" key="3">
    <source>
        <dbReference type="EMBL" id="MFC7671100.1"/>
    </source>
</evidence>
<dbReference type="InterPro" id="IPR036873">
    <property type="entry name" value="Rhodanese-like_dom_sf"/>
</dbReference>
<dbReference type="PANTHER" id="PTHR43084">
    <property type="entry name" value="PERSULFIDE DIOXYGENASE ETHE1"/>
    <property type="match status" value="1"/>
</dbReference>
<dbReference type="InterPro" id="IPR051682">
    <property type="entry name" value="Mito_Persulfide_Diox"/>
</dbReference>
<gene>
    <name evidence="3" type="ORF">ACFQT0_29670</name>
    <name evidence="4" type="ORF">ACFQT0_30505</name>
</gene>
<evidence type="ECO:0000313" key="5">
    <source>
        <dbReference type="Proteomes" id="UP001596513"/>
    </source>
</evidence>